<dbReference type="EMBL" id="GBRH01159824">
    <property type="protein sequence ID" value="JAE38072.1"/>
    <property type="molecule type" value="Transcribed_RNA"/>
</dbReference>
<organism evidence="1">
    <name type="scientific">Arundo donax</name>
    <name type="common">Giant reed</name>
    <name type="synonym">Donax arundinaceus</name>
    <dbReference type="NCBI Taxonomy" id="35708"/>
    <lineage>
        <taxon>Eukaryota</taxon>
        <taxon>Viridiplantae</taxon>
        <taxon>Streptophyta</taxon>
        <taxon>Embryophyta</taxon>
        <taxon>Tracheophyta</taxon>
        <taxon>Spermatophyta</taxon>
        <taxon>Magnoliopsida</taxon>
        <taxon>Liliopsida</taxon>
        <taxon>Poales</taxon>
        <taxon>Poaceae</taxon>
        <taxon>PACMAD clade</taxon>
        <taxon>Arundinoideae</taxon>
        <taxon>Arundineae</taxon>
        <taxon>Arundo</taxon>
    </lineage>
</organism>
<reference evidence="1" key="2">
    <citation type="journal article" date="2015" name="Data Brief">
        <title>Shoot transcriptome of the giant reed, Arundo donax.</title>
        <authorList>
            <person name="Barrero R.A."/>
            <person name="Guerrero F.D."/>
            <person name="Moolhuijzen P."/>
            <person name="Goolsby J.A."/>
            <person name="Tidwell J."/>
            <person name="Bellgard S.E."/>
            <person name="Bellgard M.I."/>
        </authorList>
    </citation>
    <scope>NUCLEOTIDE SEQUENCE</scope>
    <source>
        <tissue evidence="1">Shoot tissue taken approximately 20 cm above the soil surface</tissue>
    </source>
</reference>
<protein>
    <submittedName>
        <fullName evidence="1">Uncharacterized protein</fullName>
    </submittedName>
</protein>
<dbReference type="AlphaFoldDB" id="A0A0A9HMX4"/>
<reference evidence="1" key="1">
    <citation type="submission" date="2014-09" db="EMBL/GenBank/DDBJ databases">
        <authorList>
            <person name="Magalhaes I.L.F."/>
            <person name="Oliveira U."/>
            <person name="Santos F.R."/>
            <person name="Vidigal T.H.D.A."/>
            <person name="Brescovit A.D."/>
            <person name="Santos A.J."/>
        </authorList>
    </citation>
    <scope>NUCLEOTIDE SEQUENCE</scope>
    <source>
        <tissue evidence="1">Shoot tissue taken approximately 20 cm above the soil surface</tissue>
    </source>
</reference>
<sequence>MHFQLRLYSSGILFDRKMRLKSLVSHTIAMSLRHLHTSMGIPSGPIALLSFIIFKASLTSNS</sequence>
<accession>A0A0A9HMX4</accession>
<name>A0A0A9HMX4_ARUDO</name>
<evidence type="ECO:0000313" key="1">
    <source>
        <dbReference type="EMBL" id="JAE38072.1"/>
    </source>
</evidence>
<proteinExistence type="predicted"/>